<evidence type="ECO:0000313" key="3">
    <source>
        <dbReference type="Proteomes" id="UP001500063"/>
    </source>
</evidence>
<reference evidence="2 3" key="1">
    <citation type="journal article" date="2019" name="Int. J. Syst. Evol. Microbiol.">
        <title>The Global Catalogue of Microorganisms (GCM) 10K type strain sequencing project: providing services to taxonomists for standard genome sequencing and annotation.</title>
        <authorList>
            <consortium name="The Broad Institute Genomics Platform"/>
            <consortium name="The Broad Institute Genome Sequencing Center for Infectious Disease"/>
            <person name="Wu L."/>
            <person name="Ma J."/>
        </authorList>
    </citation>
    <scope>NUCLEOTIDE SEQUENCE [LARGE SCALE GENOMIC DNA]</scope>
    <source>
        <strain evidence="2 3">JCM 4565</strain>
    </source>
</reference>
<feature type="domain" description="DUF5753" evidence="1">
    <location>
        <begin position="3"/>
        <end position="162"/>
    </location>
</feature>
<sequence length="170" mass="19601">MLGLLRTERYAEAVFEMNKQLDEQTSEFVEQGVALRMRRKELITRDEGPATLWVALEEAALRYLMGELDVMLEQYDEIIKLSESDHVTVQIRRTKPFGYRFPSDFTILDLPDGLPTAVQLDNPWGSVSMSDKPREVGRFSRKFSVLQASALMPEDTLGFLQQLSREIRNE</sequence>
<dbReference type="Pfam" id="PF19054">
    <property type="entry name" value="DUF5753"/>
    <property type="match status" value="1"/>
</dbReference>
<organism evidence="2 3">
    <name type="scientific">Streptomyces blastmyceticus</name>
    <dbReference type="NCBI Taxonomy" id="68180"/>
    <lineage>
        <taxon>Bacteria</taxon>
        <taxon>Bacillati</taxon>
        <taxon>Actinomycetota</taxon>
        <taxon>Actinomycetes</taxon>
        <taxon>Kitasatosporales</taxon>
        <taxon>Streptomycetaceae</taxon>
        <taxon>Streptomyces</taxon>
    </lineage>
</organism>
<comment type="caution">
    <text evidence="2">The sequence shown here is derived from an EMBL/GenBank/DDBJ whole genome shotgun (WGS) entry which is preliminary data.</text>
</comment>
<evidence type="ECO:0000313" key="2">
    <source>
        <dbReference type="EMBL" id="GAA0347176.1"/>
    </source>
</evidence>
<evidence type="ECO:0000259" key="1">
    <source>
        <dbReference type="Pfam" id="PF19054"/>
    </source>
</evidence>
<dbReference type="EMBL" id="BAAABW010000013">
    <property type="protein sequence ID" value="GAA0347176.1"/>
    <property type="molecule type" value="Genomic_DNA"/>
</dbReference>
<gene>
    <name evidence="2" type="ORF">GCM10010319_24670</name>
</gene>
<protein>
    <recommendedName>
        <fullName evidence="1">DUF5753 domain-containing protein</fullName>
    </recommendedName>
</protein>
<name>A0ABN0WUL7_9ACTN</name>
<proteinExistence type="predicted"/>
<keyword evidence="3" id="KW-1185">Reference proteome</keyword>
<dbReference type="InterPro" id="IPR043917">
    <property type="entry name" value="DUF5753"/>
</dbReference>
<dbReference type="Proteomes" id="UP001500063">
    <property type="component" value="Unassembled WGS sequence"/>
</dbReference>
<accession>A0ABN0WUL7</accession>